<dbReference type="Pfam" id="PF06054">
    <property type="entry name" value="CoiA_nuc"/>
    <property type="match status" value="1"/>
</dbReference>
<proteinExistence type="predicted"/>
<dbReference type="Pfam" id="PF25164">
    <property type="entry name" value="CoiA_N"/>
    <property type="match status" value="1"/>
</dbReference>
<dbReference type="InterPro" id="IPR010330">
    <property type="entry name" value="CoiA_nuc"/>
</dbReference>
<dbReference type="InterPro" id="IPR057253">
    <property type="entry name" value="CoiA-like_N"/>
</dbReference>
<dbReference type="AlphaFoldDB" id="A0A949TND9"/>
<dbReference type="RefSeq" id="WP_218323100.1">
    <property type="nucleotide sequence ID" value="NZ_JAEEGC010000150.1"/>
</dbReference>
<reference evidence="3" key="1">
    <citation type="submission" date="2020-12" db="EMBL/GenBank/DDBJ databases">
        <title>Clostridium thailandense sp. nov., a novel acetogenic bacterium isolated from peat land soil in Thailand.</title>
        <authorList>
            <person name="Chaikitkaew S."/>
            <person name="Birkeland N.K."/>
        </authorList>
    </citation>
    <scope>NUCLEOTIDE SEQUENCE</scope>
    <source>
        <strain evidence="3">PL3</strain>
    </source>
</reference>
<evidence type="ECO:0000259" key="1">
    <source>
        <dbReference type="Pfam" id="PF06054"/>
    </source>
</evidence>
<protein>
    <recommendedName>
        <fullName evidence="5">Competence protein</fullName>
    </recommendedName>
</protein>
<evidence type="ECO:0000259" key="2">
    <source>
        <dbReference type="Pfam" id="PF25164"/>
    </source>
</evidence>
<comment type="caution">
    <text evidence="3">The sequence shown here is derived from an EMBL/GenBank/DDBJ whole genome shotgun (WGS) entry which is preliminary data.</text>
</comment>
<accession>A0A949TND9</accession>
<dbReference type="EMBL" id="JAEEGC010000150">
    <property type="protein sequence ID" value="MBV7276054.1"/>
    <property type="molecule type" value="Genomic_DNA"/>
</dbReference>
<feature type="domain" description="Competence protein CoiA nuclease-like" evidence="1">
    <location>
        <begin position="79"/>
        <end position="211"/>
    </location>
</feature>
<evidence type="ECO:0008006" key="5">
    <source>
        <dbReference type="Google" id="ProtNLM"/>
    </source>
</evidence>
<evidence type="ECO:0000313" key="3">
    <source>
        <dbReference type="EMBL" id="MBV7276054.1"/>
    </source>
</evidence>
<sequence length="303" mass="36529">MLTCLLNNQQICSLDLKDKYDEYIMEKLEYVKEASQNRQLVCEECGDIVILRAGNDKVPHFAHKNKNESCYWEKYGKKETEEHKKGKSIIYQYLKEKYIDAEISVNYRHSNIRRSDVFAKFKSGTQLAVEFLRIDMKITDWKEKHDFYKSNNINNIWLLSTKEYNKQDIKNVSIDFFEKFLAYKSDDDIIKFLNTKQQSIILIKKMEYKGRAYYKELFTKEYKIQDILIDMHGTINCDFKIQYDKAYQNFINNVLKREKTKKKAKSDKKFKVKTFKISEEQDKENREYVKKLIEQEKAKRNKK</sequence>
<name>A0A949TND9_9CLOT</name>
<gene>
    <name evidence="3" type="ORF">I6U48_24485</name>
</gene>
<feature type="domain" description="Competence protein CoiA-like N-terminal" evidence="2">
    <location>
        <begin position="31"/>
        <end position="70"/>
    </location>
</feature>
<keyword evidence="4" id="KW-1185">Reference proteome</keyword>
<evidence type="ECO:0000313" key="4">
    <source>
        <dbReference type="Proteomes" id="UP000694308"/>
    </source>
</evidence>
<organism evidence="3 4">
    <name type="scientific">Clostridium thailandense</name>
    <dbReference type="NCBI Taxonomy" id="2794346"/>
    <lineage>
        <taxon>Bacteria</taxon>
        <taxon>Bacillati</taxon>
        <taxon>Bacillota</taxon>
        <taxon>Clostridia</taxon>
        <taxon>Eubacteriales</taxon>
        <taxon>Clostridiaceae</taxon>
        <taxon>Clostridium</taxon>
    </lineage>
</organism>
<dbReference type="Proteomes" id="UP000694308">
    <property type="component" value="Unassembled WGS sequence"/>
</dbReference>